<protein>
    <submittedName>
        <fullName evidence="1">(rape) hypothetical protein</fullName>
    </submittedName>
</protein>
<proteinExistence type="predicted"/>
<name>A0A816XNP5_BRANA</name>
<dbReference type="EMBL" id="HG994355">
    <property type="protein sequence ID" value="CAF2148049.1"/>
    <property type="molecule type" value="Genomic_DNA"/>
</dbReference>
<sequence>MNRGVLESSPVQQLITTTNMAFNSIRITLLYGIHSGFTNAMKTTAIIESLYTIAFSDDAIVE</sequence>
<organism evidence="1">
    <name type="scientific">Brassica napus</name>
    <name type="common">Rape</name>
    <dbReference type="NCBI Taxonomy" id="3708"/>
    <lineage>
        <taxon>Eukaryota</taxon>
        <taxon>Viridiplantae</taxon>
        <taxon>Streptophyta</taxon>
        <taxon>Embryophyta</taxon>
        <taxon>Tracheophyta</taxon>
        <taxon>Spermatophyta</taxon>
        <taxon>Magnoliopsida</taxon>
        <taxon>eudicotyledons</taxon>
        <taxon>Gunneridae</taxon>
        <taxon>Pentapetalae</taxon>
        <taxon>rosids</taxon>
        <taxon>malvids</taxon>
        <taxon>Brassicales</taxon>
        <taxon>Brassicaceae</taxon>
        <taxon>Brassiceae</taxon>
        <taxon>Brassica</taxon>
    </lineage>
</organism>
<accession>A0A816XNP5</accession>
<dbReference type="Proteomes" id="UP001295469">
    <property type="component" value="Chromosome A01"/>
</dbReference>
<dbReference type="AlphaFoldDB" id="A0A816XNP5"/>
<gene>
    <name evidence="1" type="ORF">DARMORV10_A01P08900.1</name>
</gene>
<reference evidence="1" key="1">
    <citation type="submission" date="2021-01" db="EMBL/GenBank/DDBJ databases">
        <authorList>
            <consortium name="Genoscope - CEA"/>
            <person name="William W."/>
        </authorList>
    </citation>
    <scope>NUCLEOTIDE SEQUENCE</scope>
</reference>
<evidence type="ECO:0000313" key="1">
    <source>
        <dbReference type="EMBL" id="CAF2148049.1"/>
    </source>
</evidence>